<evidence type="ECO:0000256" key="3">
    <source>
        <dbReference type="ARBA" id="ARBA00006171"/>
    </source>
</evidence>
<dbReference type="GO" id="GO:0006281">
    <property type="term" value="P:DNA repair"/>
    <property type="evidence" value="ECO:0007669"/>
    <property type="project" value="TreeGrafter"/>
</dbReference>
<organism evidence="5 6">
    <name type="scientific">Syntrophotalea carbinolica (strain DSM 2380 / NBRC 103641 / GraBd1)</name>
    <name type="common">Pelobacter carbinolicus</name>
    <dbReference type="NCBI Taxonomy" id="338963"/>
    <lineage>
        <taxon>Bacteria</taxon>
        <taxon>Pseudomonadati</taxon>
        <taxon>Thermodesulfobacteriota</taxon>
        <taxon>Desulfuromonadia</taxon>
        <taxon>Desulfuromonadales</taxon>
        <taxon>Syntrophotaleaceae</taxon>
        <taxon>Syntrophotalea</taxon>
    </lineage>
</organism>
<evidence type="ECO:0000256" key="1">
    <source>
        <dbReference type="ARBA" id="ARBA00000830"/>
    </source>
</evidence>
<dbReference type="SFLD" id="SFLDS00003">
    <property type="entry name" value="Haloacid_Dehalogenase"/>
    <property type="match status" value="1"/>
</dbReference>
<dbReference type="PANTHER" id="PTHR43434:SF1">
    <property type="entry name" value="PHOSPHOGLYCOLATE PHOSPHATASE"/>
    <property type="match status" value="1"/>
</dbReference>
<dbReference type="InterPro" id="IPR041492">
    <property type="entry name" value="HAD_2"/>
</dbReference>
<dbReference type="eggNOG" id="COG0637">
    <property type="taxonomic scope" value="Bacteria"/>
</dbReference>
<comment type="pathway">
    <text evidence="2">Organic acid metabolism; glycolate biosynthesis; glycolate from 2-phosphoglycolate: step 1/1.</text>
</comment>
<comment type="similarity">
    <text evidence="3">Belongs to the HAD-like hydrolase superfamily. CbbY/CbbZ/Gph/YieH family.</text>
</comment>
<dbReference type="GO" id="GO:0008967">
    <property type="term" value="F:phosphoglycolate phosphatase activity"/>
    <property type="evidence" value="ECO:0007669"/>
    <property type="project" value="UniProtKB-EC"/>
</dbReference>
<keyword evidence="6" id="KW-1185">Reference proteome</keyword>
<dbReference type="Gene3D" id="1.10.150.240">
    <property type="entry name" value="Putative phosphatase, domain 2"/>
    <property type="match status" value="1"/>
</dbReference>
<protein>
    <recommendedName>
        <fullName evidence="4">phosphoglycolate phosphatase</fullName>
        <ecNumber evidence="4">3.1.3.18</ecNumber>
    </recommendedName>
</protein>
<evidence type="ECO:0000313" key="5">
    <source>
        <dbReference type="EMBL" id="ABA89481.2"/>
    </source>
</evidence>
<evidence type="ECO:0000313" key="6">
    <source>
        <dbReference type="Proteomes" id="UP000002534"/>
    </source>
</evidence>
<sequence length="205" mass="23070">MVKGLIFDCDGVLFDSLQANVAFYSAALEQLGMPPIAHDDREKIYLCHTVTTPELFEAILGPERLDEALRVSRSIDYTRFIPLMVPEPGILDALARLSSCMPLAVATNRGGSMRDITRHFELDRYFKTILTCKDVERGKPHPDMLLLASRQLGVAPEELLFVGDMDVDREAARRANIRFVGYRGNFADAINIDSHEQLFDLVEQL</sequence>
<dbReference type="NCBIfam" id="TIGR01549">
    <property type="entry name" value="HAD-SF-IA-v1"/>
    <property type="match status" value="1"/>
</dbReference>
<dbReference type="SFLD" id="SFLDG01129">
    <property type="entry name" value="C1.5:_HAD__Beta-PGM__Phosphata"/>
    <property type="match status" value="1"/>
</dbReference>
<dbReference type="STRING" id="338963.Pcar_2242"/>
<name>Q3A2C6_SYNC1</name>
<dbReference type="KEGG" id="pca:Pcar_2242"/>
<evidence type="ECO:0000256" key="2">
    <source>
        <dbReference type="ARBA" id="ARBA00004818"/>
    </source>
</evidence>
<dbReference type="NCBIfam" id="TIGR01509">
    <property type="entry name" value="HAD-SF-IA-v3"/>
    <property type="match status" value="1"/>
</dbReference>
<dbReference type="Proteomes" id="UP000002534">
    <property type="component" value="Chromosome"/>
</dbReference>
<keyword evidence="5" id="KW-0378">Hydrolase</keyword>
<reference evidence="6" key="1">
    <citation type="submission" date="2005-10" db="EMBL/GenBank/DDBJ databases">
        <title>Complete sequence of Pelobacter carbinolicus DSM 2380.</title>
        <authorList>
            <person name="Copeland A."/>
            <person name="Lucas S."/>
            <person name="Lapidus A."/>
            <person name="Barry K."/>
            <person name="Detter J.C."/>
            <person name="Glavina T."/>
            <person name="Hammon N."/>
            <person name="Israni S."/>
            <person name="Pitluck S."/>
            <person name="Chertkov O."/>
            <person name="Schmutz J."/>
            <person name="Larimer F."/>
            <person name="Land M."/>
            <person name="Kyrpides N."/>
            <person name="Ivanova N."/>
            <person name="Richardson P."/>
        </authorList>
    </citation>
    <scope>NUCLEOTIDE SEQUENCE [LARGE SCALE GENOMIC DNA]</scope>
    <source>
        <strain evidence="6">DSM 2380 / NBRC 103641 / GraBd1</strain>
    </source>
</reference>
<evidence type="ECO:0000256" key="4">
    <source>
        <dbReference type="ARBA" id="ARBA00013078"/>
    </source>
</evidence>
<comment type="catalytic activity">
    <reaction evidence="1">
        <text>2-phosphoglycolate + H2O = glycolate + phosphate</text>
        <dbReference type="Rhea" id="RHEA:14369"/>
        <dbReference type="ChEBI" id="CHEBI:15377"/>
        <dbReference type="ChEBI" id="CHEBI:29805"/>
        <dbReference type="ChEBI" id="CHEBI:43474"/>
        <dbReference type="ChEBI" id="CHEBI:58033"/>
        <dbReference type="EC" id="3.1.3.18"/>
    </reaction>
</comment>
<accession>Q3A2C6</accession>
<dbReference type="InterPro" id="IPR023198">
    <property type="entry name" value="PGP-like_dom2"/>
</dbReference>
<dbReference type="InterPro" id="IPR006439">
    <property type="entry name" value="HAD-SF_hydro_IA"/>
</dbReference>
<dbReference type="AlphaFoldDB" id="Q3A2C6"/>
<dbReference type="InterPro" id="IPR050155">
    <property type="entry name" value="HAD-like_hydrolase_sf"/>
</dbReference>
<dbReference type="EC" id="3.1.3.18" evidence="4"/>
<dbReference type="InterPro" id="IPR036412">
    <property type="entry name" value="HAD-like_sf"/>
</dbReference>
<gene>
    <name evidence="5" type="ordered locus">Pcar_2242</name>
</gene>
<dbReference type="EMBL" id="CP000142">
    <property type="protein sequence ID" value="ABA89481.2"/>
    <property type="molecule type" value="Genomic_DNA"/>
</dbReference>
<proteinExistence type="inferred from homology"/>
<dbReference type="SUPFAM" id="SSF56784">
    <property type="entry name" value="HAD-like"/>
    <property type="match status" value="1"/>
</dbReference>
<dbReference type="HOGENOM" id="CLU_045011_19_3_7"/>
<reference evidence="5 6" key="2">
    <citation type="journal article" date="2012" name="BMC Genomics">
        <title>The genome of Pelobacter carbinolicus reveals surprising metabolic capabilities and physiological features.</title>
        <authorList>
            <person name="Aklujkar M."/>
            <person name="Haveman S.A."/>
            <person name="Didonato R.Jr."/>
            <person name="Chertkov O."/>
            <person name="Han C.S."/>
            <person name="Land M.L."/>
            <person name="Brown P."/>
            <person name="Lovley D.R."/>
        </authorList>
    </citation>
    <scope>NUCLEOTIDE SEQUENCE [LARGE SCALE GENOMIC DNA]</scope>
    <source>
        <strain evidence="6">DSM 2380 / NBRC 103641 / GraBd1</strain>
    </source>
</reference>
<dbReference type="InterPro" id="IPR023214">
    <property type="entry name" value="HAD_sf"/>
</dbReference>
<dbReference type="Gene3D" id="3.40.50.1000">
    <property type="entry name" value="HAD superfamily/HAD-like"/>
    <property type="match status" value="1"/>
</dbReference>
<dbReference type="Pfam" id="PF13419">
    <property type="entry name" value="HAD_2"/>
    <property type="match status" value="1"/>
</dbReference>
<dbReference type="PANTHER" id="PTHR43434">
    <property type="entry name" value="PHOSPHOGLYCOLATE PHOSPHATASE"/>
    <property type="match status" value="1"/>
</dbReference>
<dbReference type="GO" id="GO:0005829">
    <property type="term" value="C:cytosol"/>
    <property type="evidence" value="ECO:0007669"/>
    <property type="project" value="TreeGrafter"/>
</dbReference>